<organism evidence="1 2">
    <name type="scientific">Melia azedarach</name>
    <name type="common">Chinaberry tree</name>
    <dbReference type="NCBI Taxonomy" id="155640"/>
    <lineage>
        <taxon>Eukaryota</taxon>
        <taxon>Viridiplantae</taxon>
        <taxon>Streptophyta</taxon>
        <taxon>Embryophyta</taxon>
        <taxon>Tracheophyta</taxon>
        <taxon>Spermatophyta</taxon>
        <taxon>Magnoliopsida</taxon>
        <taxon>eudicotyledons</taxon>
        <taxon>Gunneridae</taxon>
        <taxon>Pentapetalae</taxon>
        <taxon>rosids</taxon>
        <taxon>malvids</taxon>
        <taxon>Sapindales</taxon>
        <taxon>Meliaceae</taxon>
        <taxon>Melia</taxon>
    </lineage>
</organism>
<reference evidence="1 2" key="1">
    <citation type="journal article" date="2023" name="Science">
        <title>Complex scaffold remodeling in plant triterpene biosynthesis.</title>
        <authorList>
            <person name="De La Pena R."/>
            <person name="Hodgson H."/>
            <person name="Liu J.C."/>
            <person name="Stephenson M.J."/>
            <person name="Martin A.C."/>
            <person name="Owen C."/>
            <person name="Harkess A."/>
            <person name="Leebens-Mack J."/>
            <person name="Jimenez L.E."/>
            <person name="Osbourn A."/>
            <person name="Sattely E.S."/>
        </authorList>
    </citation>
    <scope>NUCLEOTIDE SEQUENCE [LARGE SCALE GENOMIC DNA]</scope>
    <source>
        <strain evidence="2">cv. JPN11</strain>
        <tissue evidence="1">Leaf</tissue>
    </source>
</reference>
<evidence type="ECO:0000313" key="1">
    <source>
        <dbReference type="EMBL" id="KAJ4715641.1"/>
    </source>
</evidence>
<sequence length="74" mass="8448">MSDIAMLVAEEYERRVKSCSRKQENNKKEENAVHVVKLSIRKFVGDEKMNQFVRWVLEPKSEIGAAASVGFFSA</sequence>
<protein>
    <submittedName>
        <fullName evidence="1">Ubiquitin-activating enzyme like</fullName>
    </submittedName>
</protein>
<dbReference type="Proteomes" id="UP001164539">
    <property type="component" value="Chromosome 7"/>
</dbReference>
<evidence type="ECO:0000313" key="2">
    <source>
        <dbReference type="Proteomes" id="UP001164539"/>
    </source>
</evidence>
<gene>
    <name evidence="1" type="ORF">OWV82_013974</name>
</gene>
<dbReference type="EMBL" id="CM051400">
    <property type="protein sequence ID" value="KAJ4715641.1"/>
    <property type="molecule type" value="Genomic_DNA"/>
</dbReference>
<name>A0ACC1XVT9_MELAZ</name>
<proteinExistence type="predicted"/>
<accession>A0ACC1XVT9</accession>
<comment type="caution">
    <text evidence="1">The sequence shown here is derived from an EMBL/GenBank/DDBJ whole genome shotgun (WGS) entry which is preliminary data.</text>
</comment>
<keyword evidence="2" id="KW-1185">Reference proteome</keyword>